<dbReference type="PANTHER" id="PTHR21575:SF12">
    <property type="entry name" value="PROTEIN HID1"/>
    <property type="match status" value="1"/>
</dbReference>
<dbReference type="PANTHER" id="PTHR21575">
    <property type="entry name" value="PROTEIN HID1"/>
    <property type="match status" value="1"/>
</dbReference>
<dbReference type="Pfam" id="PF12722">
    <property type="entry name" value="Hid1"/>
    <property type="match status" value="1"/>
</dbReference>
<sequence length="849" mass="93572">MGNSDSKANFREQVEKLLNESVSFDDEDYWANLLVPNLSLEDIFEMISPNDVRKLRKEKQDNAVALFRRLIRCLRNTCLWARSAEDPPTETLAVTSTVLRMLTRLIPFMFEEKGDEFSNSLFWGPFVFDSDLPPEMAEVAEAEGQVGRQSLAAQLLHYLMRLLFLKKFSVNAPGVVLAAKEPLPQHKVDTRFVWQGGIGTAAEAPNSSTKQMLKNRTEVLRCLVVCLSGPLFQTIDEYQSSVPLWLRVFTDGKLPYTANLFCSLTSLVAAYPVQGSMLPFSSPVMASPEGQETVDVTLQLLCILMDFNPEIHTNDPIAAGGGESGEAGGSQDSGRLSHSGGGAARNVYRKMLSGVKKDAEIDLLFDAFVRLLNTVWQGRTGIVYGSVKSIPFHQELLTFLWHVLTINQSFLKRMTSGLPCNRLLVSLLFILLDADLNKDVAMRGPSKVGLLHMCSFILLVLSSEREFAVGLNEPFSEKLPIELPPFQGCHADLLVIVVHRVIVDASKGVVNNSLIDMLLTVLCNISAYVKSFCLESCLKILSLLDRFSKPAWVFRAPCHYHDIFFLLDTFNNIIQYQYEGNQQMVYSILRQKHLFQSLLKPFPEKVVAQVVKRARGEVAGESAAVLSDSAAGESPTASAATAADSRTPAATPAADAAPPSANGDAAAPADSPVPPEAQSTVSSNVPVQAAGGEGEQHPPQQNGGEKRIVKPADTSGVTAPGSAAAQEDQARGGGGEDVWVPSESWYKEWQEKLPLQTVTRLVECLLPRVERECHEKSMTNQSEVVGFLQRTTMVGLLPVPHPIIIRNYQPNAYTALWFTSFMWGVIFARSQSLALYDWRRVRLIVINNV</sequence>
<feature type="region of interest" description="Disordered" evidence="1">
    <location>
        <begin position="625"/>
        <end position="738"/>
    </location>
</feature>
<name>A0A0G4HK78_9ALVE</name>
<dbReference type="GO" id="GO:0000138">
    <property type="term" value="C:Golgi trans cisterna"/>
    <property type="evidence" value="ECO:0007669"/>
    <property type="project" value="TreeGrafter"/>
</dbReference>
<dbReference type="GO" id="GO:0016020">
    <property type="term" value="C:membrane"/>
    <property type="evidence" value="ECO:0007669"/>
    <property type="project" value="TreeGrafter"/>
</dbReference>
<feature type="compositionally biased region" description="Gly residues" evidence="1">
    <location>
        <begin position="319"/>
        <end position="328"/>
    </location>
</feature>
<dbReference type="AlphaFoldDB" id="A0A0G4HK78"/>
<reference evidence="2" key="1">
    <citation type="submission" date="2014-11" db="EMBL/GenBank/DDBJ databases">
        <authorList>
            <person name="Otto D Thomas"/>
            <person name="Naeem Raeece"/>
        </authorList>
    </citation>
    <scope>NUCLEOTIDE SEQUENCE</scope>
</reference>
<dbReference type="InterPro" id="IPR026705">
    <property type="entry name" value="Hid-1/Ecm30"/>
</dbReference>
<gene>
    <name evidence="2" type="ORF">Cvel_7181</name>
</gene>
<dbReference type="EMBL" id="CDMZ01002937">
    <property type="protein sequence ID" value="CEM44470.1"/>
    <property type="molecule type" value="Genomic_DNA"/>
</dbReference>
<feature type="compositionally biased region" description="Low complexity" evidence="1">
    <location>
        <begin position="629"/>
        <end position="670"/>
    </location>
</feature>
<proteinExistence type="predicted"/>
<evidence type="ECO:0000256" key="1">
    <source>
        <dbReference type="SAM" id="MobiDB-lite"/>
    </source>
</evidence>
<dbReference type="VEuPathDB" id="CryptoDB:Cvel_7181"/>
<evidence type="ECO:0000313" key="2">
    <source>
        <dbReference type="EMBL" id="CEM44470.1"/>
    </source>
</evidence>
<organism evidence="2">
    <name type="scientific">Chromera velia CCMP2878</name>
    <dbReference type="NCBI Taxonomy" id="1169474"/>
    <lineage>
        <taxon>Eukaryota</taxon>
        <taxon>Sar</taxon>
        <taxon>Alveolata</taxon>
        <taxon>Colpodellida</taxon>
        <taxon>Chromeraceae</taxon>
        <taxon>Chromera</taxon>
    </lineage>
</organism>
<accession>A0A0G4HK78</accession>
<protein>
    <recommendedName>
        <fullName evidence="3">Dymeclin</fullName>
    </recommendedName>
</protein>
<feature type="region of interest" description="Disordered" evidence="1">
    <location>
        <begin position="315"/>
        <end position="341"/>
    </location>
</feature>
<dbReference type="GO" id="GO:0005797">
    <property type="term" value="C:Golgi medial cisterna"/>
    <property type="evidence" value="ECO:0007669"/>
    <property type="project" value="TreeGrafter"/>
</dbReference>
<dbReference type="PhylomeDB" id="A0A0G4HK78"/>
<evidence type="ECO:0008006" key="3">
    <source>
        <dbReference type="Google" id="ProtNLM"/>
    </source>
</evidence>